<reference evidence="1 2" key="1">
    <citation type="journal article" date="2012" name="ISME J.">
        <title>Nitrification expanded: discovery, physiology and genomics of a nitrite-oxidizing bacterium from the phylum Chloroflexi.</title>
        <authorList>
            <person name="Sorokin D.Y."/>
            <person name="Lucker S."/>
            <person name="Vejmelkova D."/>
            <person name="Kostrikina N.A."/>
            <person name="Kleerebezem R."/>
            <person name="Rijpstra W.I."/>
            <person name="Damste J.S."/>
            <person name="Le Paslier D."/>
            <person name="Muyzer G."/>
            <person name="Wagner M."/>
            <person name="van Loosdrecht M.C."/>
            <person name="Daims H."/>
        </authorList>
    </citation>
    <scope>NUCLEOTIDE SEQUENCE [LARGE SCALE GENOMIC DNA]</scope>
    <source>
        <strain evidence="2">none</strain>
    </source>
</reference>
<sequence>MCELRWFDVDRARLVLEYHRVQEAFPGFVLHQRDGDLAWEGSLVVRLPGIGTPPLQVRLLYPAAYPVRPPRIMPVNSDIPDERWGHKWHRWQGGAICIVEPAQWEIGYTAADALTKASDWYFNYLAVNHGLLITMPDVGRADIDPERVLDR</sequence>
<dbReference type="AlphaFoldDB" id="I4ELS1"/>
<proteinExistence type="predicted"/>
<evidence type="ECO:0000313" key="1">
    <source>
        <dbReference type="EMBL" id="CCF85633.1"/>
    </source>
</evidence>
<dbReference type="RefSeq" id="WP_008480671.1">
    <property type="nucleotide sequence ID" value="NZ_CAGS01000476.1"/>
</dbReference>
<name>I4ELS1_9BACT</name>
<evidence type="ECO:0008006" key="3">
    <source>
        <dbReference type="Google" id="ProtNLM"/>
    </source>
</evidence>
<gene>
    <name evidence="1" type="ORF">NITHO_5270002</name>
</gene>
<keyword evidence="2" id="KW-1185">Reference proteome</keyword>
<dbReference type="EMBL" id="CAGS01000476">
    <property type="protein sequence ID" value="CCF85633.1"/>
    <property type="molecule type" value="Genomic_DNA"/>
</dbReference>
<evidence type="ECO:0000313" key="2">
    <source>
        <dbReference type="Proteomes" id="UP000004221"/>
    </source>
</evidence>
<dbReference type="Proteomes" id="UP000004221">
    <property type="component" value="Unassembled WGS sequence"/>
</dbReference>
<protein>
    <recommendedName>
        <fullName evidence="3">UBC core domain-containing protein</fullName>
    </recommendedName>
</protein>
<accession>I4ELS1</accession>
<dbReference type="OrthoDB" id="5184421at2"/>
<comment type="caution">
    <text evidence="1">The sequence shown here is derived from an EMBL/GenBank/DDBJ whole genome shotgun (WGS) entry which is preliminary data.</text>
</comment>
<organism evidence="1 2">
    <name type="scientific">Nitrolancea hollandica Lb</name>
    <dbReference type="NCBI Taxonomy" id="1129897"/>
    <lineage>
        <taxon>Bacteria</taxon>
        <taxon>Pseudomonadati</taxon>
        <taxon>Thermomicrobiota</taxon>
        <taxon>Thermomicrobia</taxon>
        <taxon>Sphaerobacterales</taxon>
        <taxon>Sphaerobacterineae</taxon>
        <taxon>Sphaerobacteraceae</taxon>
        <taxon>Nitrolancea</taxon>
    </lineage>
</organism>